<reference evidence="1 2" key="1">
    <citation type="submission" date="2016-10" db="EMBL/GenBank/DDBJ databases">
        <title>Systematic genetic and metabolomic analysis of Xenorhabdus and Photorhabdus spp., highlights the requirements for a dual symbiotic and pathogenic life style.</title>
        <authorList>
            <person name="Tobias N.J."/>
            <person name="Wolff H."/>
            <person name="Djahanschiri B."/>
            <person name="Pidot S.J."/>
            <person name="Stinear T.P."/>
            <person name="Ebersberger I."/>
            <person name="Bode H.B."/>
        </authorList>
    </citation>
    <scope>NUCLEOTIDE SEQUENCE [LARGE SCALE GENOMIC DNA]</scope>
    <source>
        <strain evidence="1 2">DSM 22392</strain>
    </source>
</reference>
<evidence type="ECO:0000313" key="1">
    <source>
        <dbReference type="EMBL" id="OTA14705.1"/>
    </source>
</evidence>
<sequence length="117" mass="13531">MNTEYQFESTEQRAFPMDFETRVNGLNQLAQIRAKLFKSANEQLAAFIAEMRDKRNEHYADNIRLLGAIFYLANIPKERHKLELDQFTREEKISITKAVNLIKAAGAYLPNNLSLPN</sequence>
<dbReference type="RefSeq" id="WP_086110323.1">
    <property type="nucleotide sequence ID" value="NZ_CAWNGD010000067.1"/>
</dbReference>
<dbReference type="AlphaFoldDB" id="A0A1Y2S978"/>
<protein>
    <submittedName>
        <fullName evidence="1">Phage-related protein</fullName>
    </submittedName>
</protein>
<organism evidence="1 2">
    <name type="scientific">Xenorhabdus vietnamensis</name>
    <dbReference type="NCBI Taxonomy" id="351656"/>
    <lineage>
        <taxon>Bacteria</taxon>
        <taxon>Pseudomonadati</taxon>
        <taxon>Pseudomonadota</taxon>
        <taxon>Gammaproteobacteria</taxon>
        <taxon>Enterobacterales</taxon>
        <taxon>Morganellaceae</taxon>
        <taxon>Xenorhabdus</taxon>
    </lineage>
</organism>
<dbReference type="Pfam" id="PF17282">
    <property type="entry name" value="DUF5347"/>
    <property type="match status" value="1"/>
</dbReference>
<proteinExistence type="predicted"/>
<dbReference type="STRING" id="351656.Xvie_03406"/>
<keyword evidence="2" id="KW-1185">Reference proteome</keyword>
<accession>A0A1Y2S978</accession>
<comment type="caution">
    <text evidence="1">The sequence shown here is derived from an EMBL/GenBank/DDBJ whole genome shotgun (WGS) entry which is preliminary data.</text>
</comment>
<dbReference type="Proteomes" id="UP000194350">
    <property type="component" value="Unassembled WGS sequence"/>
</dbReference>
<dbReference type="InterPro" id="IPR035232">
    <property type="entry name" value="DUF5347"/>
</dbReference>
<dbReference type="OrthoDB" id="6473374at2"/>
<dbReference type="EMBL" id="MUBJ01000024">
    <property type="protein sequence ID" value="OTA14705.1"/>
    <property type="molecule type" value="Genomic_DNA"/>
</dbReference>
<name>A0A1Y2S978_9GAMM</name>
<evidence type="ECO:0000313" key="2">
    <source>
        <dbReference type="Proteomes" id="UP000194350"/>
    </source>
</evidence>
<gene>
    <name evidence="1" type="ORF">Xvie_03406</name>
</gene>